<protein>
    <submittedName>
        <fullName evidence="1">Uncharacterized protein</fullName>
    </submittedName>
</protein>
<evidence type="ECO:0000313" key="2">
    <source>
        <dbReference type="Proteomes" id="UP000177777"/>
    </source>
</evidence>
<organism evidence="1 2">
    <name type="scientific">Candidatus Nomurabacteria bacterium RIFCSPHIGHO2_02_FULL_41_18</name>
    <dbReference type="NCBI Taxonomy" id="1801754"/>
    <lineage>
        <taxon>Bacteria</taxon>
        <taxon>Candidatus Nomuraibacteriota</taxon>
    </lineage>
</organism>
<accession>A0A1F6W7C1</accession>
<dbReference type="AlphaFoldDB" id="A0A1F6W7C1"/>
<dbReference type="STRING" id="1801754.A3D42_00700"/>
<dbReference type="EMBL" id="MFUE01000010">
    <property type="protein sequence ID" value="OGI77803.1"/>
    <property type="molecule type" value="Genomic_DNA"/>
</dbReference>
<sequence length="103" mass="12197">MIEKKYVFRGGVRIGFLSTTWPSGILEVNENLLTLRSEMTKQELAFSKSDIIKIEIKKVFPIIGYGIRIHHTKTSYSKKIYFWYWSFRFKELTDALKELGWLS</sequence>
<reference evidence="1 2" key="1">
    <citation type="journal article" date="2016" name="Nat. Commun.">
        <title>Thousands of microbial genomes shed light on interconnected biogeochemical processes in an aquifer system.</title>
        <authorList>
            <person name="Anantharaman K."/>
            <person name="Brown C.T."/>
            <person name="Hug L.A."/>
            <person name="Sharon I."/>
            <person name="Castelle C.J."/>
            <person name="Probst A.J."/>
            <person name="Thomas B.C."/>
            <person name="Singh A."/>
            <person name="Wilkins M.J."/>
            <person name="Karaoz U."/>
            <person name="Brodie E.L."/>
            <person name="Williams K.H."/>
            <person name="Hubbard S.S."/>
            <person name="Banfield J.F."/>
        </authorList>
    </citation>
    <scope>NUCLEOTIDE SEQUENCE [LARGE SCALE GENOMIC DNA]</scope>
</reference>
<gene>
    <name evidence="1" type="ORF">A3D42_00700</name>
</gene>
<name>A0A1F6W7C1_9BACT</name>
<comment type="caution">
    <text evidence="1">The sequence shown here is derived from an EMBL/GenBank/DDBJ whole genome shotgun (WGS) entry which is preliminary data.</text>
</comment>
<evidence type="ECO:0000313" key="1">
    <source>
        <dbReference type="EMBL" id="OGI77803.1"/>
    </source>
</evidence>
<proteinExistence type="predicted"/>
<dbReference type="Proteomes" id="UP000177777">
    <property type="component" value="Unassembled WGS sequence"/>
</dbReference>